<evidence type="ECO:0000259" key="3">
    <source>
        <dbReference type="SMART" id="SM00563"/>
    </source>
</evidence>
<dbReference type="SUPFAM" id="SSF69593">
    <property type="entry name" value="Glycerol-3-phosphate (1)-acyltransferase"/>
    <property type="match status" value="1"/>
</dbReference>
<dbReference type="STRING" id="446470.Snas_4936"/>
<dbReference type="AlphaFoldDB" id="D3Q9N1"/>
<evidence type="ECO:0000256" key="1">
    <source>
        <dbReference type="ARBA" id="ARBA00022679"/>
    </source>
</evidence>
<proteinExistence type="predicted"/>
<dbReference type="RefSeq" id="WP_013020148.1">
    <property type="nucleotide sequence ID" value="NC_013947.1"/>
</dbReference>
<dbReference type="CDD" id="cd07989">
    <property type="entry name" value="LPLAT_AGPAT-like"/>
    <property type="match status" value="1"/>
</dbReference>
<accession>D3Q9N1</accession>
<dbReference type="Proteomes" id="UP000000844">
    <property type="component" value="Chromosome"/>
</dbReference>
<dbReference type="Pfam" id="PF01553">
    <property type="entry name" value="Acyltransferase"/>
    <property type="match status" value="1"/>
</dbReference>
<dbReference type="EMBL" id="CP001778">
    <property type="protein sequence ID" value="ADD44577.1"/>
    <property type="molecule type" value="Genomic_DNA"/>
</dbReference>
<evidence type="ECO:0000313" key="5">
    <source>
        <dbReference type="Proteomes" id="UP000000844"/>
    </source>
</evidence>
<dbReference type="SMART" id="SM00563">
    <property type="entry name" value="PlsC"/>
    <property type="match status" value="1"/>
</dbReference>
<dbReference type="PANTHER" id="PTHR10434:SF11">
    <property type="entry name" value="1-ACYL-SN-GLYCEROL-3-PHOSPHATE ACYLTRANSFERASE"/>
    <property type="match status" value="1"/>
</dbReference>
<evidence type="ECO:0000313" key="4">
    <source>
        <dbReference type="EMBL" id="ADD44577.1"/>
    </source>
</evidence>
<dbReference type="GO" id="GO:0006654">
    <property type="term" value="P:phosphatidic acid biosynthetic process"/>
    <property type="evidence" value="ECO:0007669"/>
    <property type="project" value="TreeGrafter"/>
</dbReference>
<evidence type="ECO:0000256" key="2">
    <source>
        <dbReference type="ARBA" id="ARBA00023315"/>
    </source>
</evidence>
<keyword evidence="5" id="KW-1185">Reference proteome</keyword>
<protein>
    <submittedName>
        <fullName evidence="4">Phospholipid/glycerol acyltransferase</fullName>
    </submittedName>
</protein>
<gene>
    <name evidence="4" type="ordered locus">Snas_4936</name>
</gene>
<dbReference type="KEGG" id="sna:Snas_4936"/>
<reference evidence="4 5" key="1">
    <citation type="journal article" date="2009" name="Stand. Genomic Sci.">
        <title>Complete genome sequence of Stackebrandtia nassauensis type strain (LLR-40K-21).</title>
        <authorList>
            <person name="Munk C."/>
            <person name="Lapidus A."/>
            <person name="Copeland A."/>
            <person name="Jando M."/>
            <person name="Mayilraj S."/>
            <person name="Glavina Del Rio T."/>
            <person name="Nolan M."/>
            <person name="Chen F."/>
            <person name="Lucas S."/>
            <person name="Tice H."/>
            <person name="Cheng J.F."/>
            <person name="Han C."/>
            <person name="Detter J.C."/>
            <person name="Bruce D."/>
            <person name="Goodwin L."/>
            <person name="Chain P."/>
            <person name="Pitluck S."/>
            <person name="Goker M."/>
            <person name="Ovchinikova G."/>
            <person name="Pati A."/>
            <person name="Ivanova N."/>
            <person name="Mavromatis K."/>
            <person name="Chen A."/>
            <person name="Palaniappan K."/>
            <person name="Land M."/>
            <person name="Hauser L."/>
            <person name="Chang Y.J."/>
            <person name="Jeffries C.D."/>
            <person name="Bristow J."/>
            <person name="Eisen J.A."/>
            <person name="Markowitz V."/>
            <person name="Hugenholtz P."/>
            <person name="Kyrpides N.C."/>
            <person name="Klenk H.P."/>
        </authorList>
    </citation>
    <scope>NUCLEOTIDE SEQUENCE [LARGE SCALE GENOMIC DNA]</scope>
    <source>
        <strain evidence="5">DSM 44728 / CIP 108903 / NRRL B-16338 / NBRC 102104 / LLR-40K-21</strain>
    </source>
</reference>
<sequence>MLYSVLKWVVVGPWLWLIYRPKVEGGANIPKEGAAIIASNHVSFSDSIFLPLVVRRKIIFVAKSDYFTGKGFKGWFSRFFFSGVGCIPLDRTGGSAAQAALDTGLRVLREGELFGIYPEGTRSPDGKLYKGKTGVGRMVMQSGAPVIPVAMINTGELQPIGKRLPKIGRVRIKIGEPIDFSRYAGLAGERAVERAITDEIMYALMELSGQDYVDEYATKVKALKDKADASAAEAEAVRIERQRQG</sequence>
<keyword evidence="1 4" id="KW-0808">Transferase</keyword>
<dbReference type="GO" id="GO:0003841">
    <property type="term" value="F:1-acylglycerol-3-phosphate O-acyltransferase activity"/>
    <property type="evidence" value="ECO:0007669"/>
    <property type="project" value="TreeGrafter"/>
</dbReference>
<dbReference type="HOGENOM" id="CLU_027938_4_0_11"/>
<dbReference type="eggNOG" id="COG0204">
    <property type="taxonomic scope" value="Bacteria"/>
</dbReference>
<dbReference type="PANTHER" id="PTHR10434">
    <property type="entry name" value="1-ACYL-SN-GLYCEROL-3-PHOSPHATE ACYLTRANSFERASE"/>
    <property type="match status" value="1"/>
</dbReference>
<dbReference type="OrthoDB" id="9808424at2"/>
<name>D3Q9N1_STANL</name>
<feature type="domain" description="Phospholipid/glycerol acyltransferase" evidence="3">
    <location>
        <begin position="35"/>
        <end position="154"/>
    </location>
</feature>
<organism evidence="4 5">
    <name type="scientific">Stackebrandtia nassauensis (strain DSM 44728 / CIP 108903 / NRRL B-16338 / NBRC 102104 / LLR-40K-21)</name>
    <dbReference type="NCBI Taxonomy" id="446470"/>
    <lineage>
        <taxon>Bacteria</taxon>
        <taxon>Bacillati</taxon>
        <taxon>Actinomycetota</taxon>
        <taxon>Actinomycetes</taxon>
        <taxon>Glycomycetales</taxon>
        <taxon>Glycomycetaceae</taxon>
        <taxon>Stackebrandtia</taxon>
    </lineage>
</organism>
<dbReference type="InterPro" id="IPR002123">
    <property type="entry name" value="Plipid/glycerol_acylTrfase"/>
</dbReference>
<keyword evidence="2 4" id="KW-0012">Acyltransferase</keyword>
<dbReference type="GO" id="GO:0005886">
    <property type="term" value="C:plasma membrane"/>
    <property type="evidence" value="ECO:0007669"/>
    <property type="project" value="TreeGrafter"/>
</dbReference>